<reference evidence="2" key="1">
    <citation type="submission" date="2023-03" db="EMBL/GenBank/DDBJ databases">
        <title>Massive genome expansion in bonnet fungi (Mycena s.s.) driven by repeated elements and novel gene families across ecological guilds.</title>
        <authorList>
            <consortium name="Lawrence Berkeley National Laboratory"/>
            <person name="Harder C.B."/>
            <person name="Miyauchi S."/>
            <person name="Viragh M."/>
            <person name="Kuo A."/>
            <person name="Thoen E."/>
            <person name="Andreopoulos B."/>
            <person name="Lu D."/>
            <person name="Skrede I."/>
            <person name="Drula E."/>
            <person name="Henrissat B."/>
            <person name="Morin E."/>
            <person name="Kohler A."/>
            <person name="Barry K."/>
            <person name="LaButti K."/>
            <person name="Morin E."/>
            <person name="Salamov A."/>
            <person name="Lipzen A."/>
            <person name="Mereny Z."/>
            <person name="Hegedus B."/>
            <person name="Baldrian P."/>
            <person name="Stursova M."/>
            <person name="Weitz H."/>
            <person name="Taylor A."/>
            <person name="Grigoriev I.V."/>
            <person name="Nagy L.G."/>
            <person name="Martin F."/>
            <person name="Kauserud H."/>
        </authorList>
    </citation>
    <scope>NUCLEOTIDE SEQUENCE</scope>
    <source>
        <strain evidence="2">CBHHK182m</strain>
    </source>
</reference>
<evidence type="ECO:0000313" key="3">
    <source>
        <dbReference type="Proteomes" id="UP001215598"/>
    </source>
</evidence>
<protein>
    <submittedName>
        <fullName evidence="2">Uncharacterized protein</fullName>
    </submittedName>
</protein>
<evidence type="ECO:0000313" key="2">
    <source>
        <dbReference type="EMBL" id="KAJ7770710.1"/>
    </source>
</evidence>
<proteinExistence type="predicted"/>
<feature type="compositionally biased region" description="Polar residues" evidence="1">
    <location>
        <begin position="78"/>
        <end position="88"/>
    </location>
</feature>
<dbReference type="AlphaFoldDB" id="A0AAD7NQE0"/>
<feature type="region of interest" description="Disordered" evidence="1">
    <location>
        <begin position="244"/>
        <end position="264"/>
    </location>
</feature>
<gene>
    <name evidence="2" type="ORF">B0H16DRAFT_1715363</name>
</gene>
<feature type="compositionally biased region" description="Polar residues" evidence="1">
    <location>
        <begin position="245"/>
        <end position="255"/>
    </location>
</feature>
<comment type="caution">
    <text evidence="2">The sequence shown here is derived from an EMBL/GenBank/DDBJ whole genome shotgun (WGS) entry which is preliminary data.</text>
</comment>
<name>A0AAD7NQE0_9AGAR</name>
<dbReference type="Gene3D" id="3.60.130.30">
    <property type="match status" value="1"/>
</dbReference>
<accession>A0AAD7NQE0</accession>
<dbReference type="EMBL" id="JARKIB010000016">
    <property type="protein sequence ID" value="KAJ7770710.1"/>
    <property type="molecule type" value="Genomic_DNA"/>
</dbReference>
<sequence>MKPNNHSAWENAVNKHDNPQSSQKKKRKRKTAGTQQEALQESEMDRGPPKKKKREERVRVSNPNIQTHDPYIRRQDGGPSSTLGNRSEAAQDTRLAEAFVRRMRAALPHIPTYNAPMTRAELQAVNSDDELTRVVPIMRKLMDEGKVISCSTRVVDPKTGETLFLYLGERYLDDKTQYKNPEKLGNPQKPFRKALDISQASARKYLVKAVQKAKRDGIKMVHDGFHENTIDAYAKSVQAMAFVNPPQNDQTSNRHGTIPEDGKSFHRFPIAPNVDWTSKPTEAGLQNTRLSRPGRVYSDQPGQGCEPSGVWHFIEGREQIGHHGQGLYLSKDMCANSSSTTAVATMYKNTEIIEANVEAVVKVAFPKLYGDMKAVWSAGQMLERDSGCHIGRAVVYKMPVHPHVDDKDFGITVSFGGGRYTGGWLYIPQFNLVFEYGPRSLSAFFADCIIHSVGDWEAVLMEKNDETTPGRIGTVFYIPYSSAQLLLSFFN</sequence>
<organism evidence="2 3">
    <name type="scientific">Mycena metata</name>
    <dbReference type="NCBI Taxonomy" id="1033252"/>
    <lineage>
        <taxon>Eukaryota</taxon>
        <taxon>Fungi</taxon>
        <taxon>Dikarya</taxon>
        <taxon>Basidiomycota</taxon>
        <taxon>Agaricomycotina</taxon>
        <taxon>Agaricomycetes</taxon>
        <taxon>Agaricomycetidae</taxon>
        <taxon>Agaricales</taxon>
        <taxon>Marasmiineae</taxon>
        <taxon>Mycenaceae</taxon>
        <taxon>Mycena</taxon>
    </lineage>
</organism>
<evidence type="ECO:0000256" key="1">
    <source>
        <dbReference type="SAM" id="MobiDB-lite"/>
    </source>
</evidence>
<dbReference type="Proteomes" id="UP001215598">
    <property type="component" value="Unassembled WGS sequence"/>
</dbReference>
<keyword evidence="3" id="KW-1185">Reference proteome</keyword>
<feature type="region of interest" description="Disordered" evidence="1">
    <location>
        <begin position="1"/>
        <end position="90"/>
    </location>
</feature>